<feature type="signal peptide" evidence="1">
    <location>
        <begin position="1"/>
        <end position="29"/>
    </location>
</feature>
<sequence length="127" mass="14302">MSHRQRYTTGYLSALAFAMLLSLSGSAIAMQLTDPRSAAVYIIKLRPLINACRQQAEASNSLTALWNSSACRLLLNEEPQFTRAWQLLLPQGNINPLAEVPYSLRKTTIDTYSEYKQLAERIAQLNR</sequence>
<evidence type="ECO:0000256" key="1">
    <source>
        <dbReference type="SAM" id="SignalP"/>
    </source>
</evidence>
<proteinExistence type="predicted"/>
<dbReference type="Proteomes" id="UP000760472">
    <property type="component" value="Unassembled WGS sequence"/>
</dbReference>
<protein>
    <submittedName>
        <fullName evidence="2">Uncharacterized protein</fullName>
    </submittedName>
</protein>
<organism evidence="2 3">
    <name type="scientific">Amphritea pacifica</name>
    <dbReference type="NCBI Taxonomy" id="2811233"/>
    <lineage>
        <taxon>Bacteria</taxon>
        <taxon>Pseudomonadati</taxon>
        <taxon>Pseudomonadota</taxon>
        <taxon>Gammaproteobacteria</taxon>
        <taxon>Oceanospirillales</taxon>
        <taxon>Oceanospirillaceae</taxon>
        <taxon>Amphritea</taxon>
    </lineage>
</organism>
<keyword evidence="3" id="KW-1185">Reference proteome</keyword>
<name>A0ABS2W4J1_9GAMM</name>
<comment type="caution">
    <text evidence="2">The sequence shown here is derived from an EMBL/GenBank/DDBJ whole genome shotgun (WGS) entry which is preliminary data.</text>
</comment>
<dbReference type="RefSeq" id="WP_205209720.1">
    <property type="nucleotide sequence ID" value="NZ_JAFFZO010000008.1"/>
</dbReference>
<evidence type="ECO:0000313" key="2">
    <source>
        <dbReference type="EMBL" id="MBN0986505.1"/>
    </source>
</evidence>
<keyword evidence="1" id="KW-0732">Signal</keyword>
<reference evidence="2 3" key="1">
    <citation type="submission" date="2021-02" db="EMBL/GenBank/DDBJ databases">
        <title>A novel species of genus Amphritea isolated from a fishpond in China.</title>
        <authorList>
            <person name="Lu H."/>
        </authorList>
    </citation>
    <scope>NUCLEOTIDE SEQUENCE [LARGE SCALE GENOMIC DNA]</scope>
    <source>
        <strain evidence="2 3">RP18W</strain>
    </source>
</reference>
<feature type="chain" id="PRO_5046502745" evidence="1">
    <location>
        <begin position="30"/>
        <end position="127"/>
    </location>
</feature>
<accession>A0ABS2W4J1</accession>
<gene>
    <name evidence="2" type="ORF">JW498_03930</name>
</gene>
<dbReference type="EMBL" id="JAFFZP010000004">
    <property type="protein sequence ID" value="MBN0986505.1"/>
    <property type="molecule type" value="Genomic_DNA"/>
</dbReference>
<evidence type="ECO:0000313" key="3">
    <source>
        <dbReference type="Proteomes" id="UP000760472"/>
    </source>
</evidence>